<keyword evidence="6" id="KW-0067">ATP-binding</keyword>
<dbReference type="InterPro" id="IPR017438">
    <property type="entry name" value="ATP-NAD_kinase_N"/>
</dbReference>
<evidence type="ECO:0000256" key="2">
    <source>
        <dbReference type="ARBA" id="ARBA00012133"/>
    </source>
</evidence>
<dbReference type="InterPro" id="IPR016064">
    <property type="entry name" value="NAD/diacylglycerol_kinase_sf"/>
</dbReference>
<organism evidence="8">
    <name type="scientific">uncultured bacterium contig00103</name>
    <dbReference type="NCBI Taxonomy" id="1181570"/>
    <lineage>
        <taxon>Bacteria</taxon>
        <taxon>environmental samples</taxon>
    </lineage>
</organism>
<protein>
    <recommendedName>
        <fullName evidence="2">diacylglycerol kinase (ATP)</fullName>
        <ecNumber evidence="2">2.7.1.107</ecNumber>
    </recommendedName>
</protein>
<dbReference type="SMART" id="SM00045">
    <property type="entry name" value="DAGKa"/>
    <property type="match status" value="1"/>
</dbReference>
<sequence length="312" mass="34395">MAGKKFHFLINPVSGGGQGKEVFNFLPEIMDSMDFKEHEWDKEFSVYERFEEQVKNALSGSECVIAVGGDGTAAAVFNVLLKHEEFRGVKIGLIPIGTGNDLARVLNLYSALVSRGLLYTVRKLVAAESVNFDLWKVNGKFAMANYFSAGIDARIAHDFNRDRAAGKITGNSVLKNKLHYVKRFFANRDYRLKIGELRITDQFGKKQVFSLENNCTVIAGNIPSFAGGSNPFGKSDMADGLLEVLKIKSLKDFLLAISIGAGSVIKAKEIEIQLEKDEFIQLDGEDLKGKAEMPVKIEFGGQIRLLHLGGLP</sequence>
<dbReference type="Gene3D" id="2.60.200.40">
    <property type="match status" value="1"/>
</dbReference>
<dbReference type="InterPro" id="IPR000756">
    <property type="entry name" value="Diacylglycerol_kin_accessory"/>
</dbReference>
<dbReference type="InterPro" id="IPR001206">
    <property type="entry name" value="Diacylglycerol_kinase_cat_dom"/>
</dbReference>
<evidence type="ECO:0000256" key="4">
    <source>
        <dbReference type="ARBA" id="ARBA00022741"/>
    </source>
</evidence>
<dbReference type="GO" id="GO:0005524">
    <property type="term" value="F:ATP binding"/>
    <property type="evidence" value="ECO:0007669"/>
    <property type="project" value="UniProtKB-KW"/>
</dbReference>
<dbReference type="GO" id="GO:0007200">
    <property type="term" value="P:phospholipase C-activating G protein-coupled receptor signaling pathway"/>
    <property type="evidence" value="ECO:0007669"/>
    <property type="project" value="InterPro"/>
</dbReference>
<comment type="similarity">
    <text evidence="1">Belongs to the eukaryotic diacylglycerol kinase family.</text>
</comment>
<dbReference type="SUPFAM" id="SSF111331">
    <property type="entry name" value="NAD kinase/diacylglycerol kinase-like"/>
    <property type="match status" value="1"/>
</dbReference>
<evidence type="ECO:0000256" key="1">
    <source>
        <dbReference type="ARBA" id="ARBA00009280"/>
    </source>
</evidence>
<dbReference type="Pfam" id="PF00609">
    <property type="entry name" value="DAGK_acc"/>
    <property type="match status" value="1"/>
</dbReference>
<dbReference type="GO" id="GO:0004143">
    <property type="term" value="F:ATP-dependent diacylglycerol kinase activity"/>
    <property type="evidence" value="ECO:0007669"/>
    <property type="project" value="UniProtKB-EC"/>
</dbReference>
<evidence type="ECO:0000256" key="3">
    <source>
        <dbReference type="ARBA" id="ARBA00022679"/>
    </source>
</evidence>
<evidence type="ECO:0000256" key="5">
    <source>
        <dbReference type="ARBA" id="ARBA00022777"/>
    </source>
</evidence>
<dbReference type="EMBL" id="JQ844195">
    <property type="protein sequence ID" value="AGS52463.1"/>
    <property type="molecule type" value="Genomic_DNA"/>
</dbReference>
<dbReference type="InterPro" id="IPR037607">
    <property type="entry name" value="DGK"/>
</dbReference>
<evidence type="ECO:0000256" key="6">
    <source>
        <dbReference type="ARBA" id="ARBA00022840"/>
    </source>
</evidence>
<keyword evidence="3" id="KW-0808">Transferase</keyword>
<dbReference type="AlphaFoldDB" id="A0A806JZY5"/>
<dbReference type="EC" id="2.7.1.107" evidence="2"/>
<keyword evidence="4" id="KW-0547">Nucleotide-binding</keyword>
<dbReference type="PANTHER" id="PTHR11255:SF121">
    <property type="entry name" value="DIACYLGLYCEROL KINASE (ATP)"/>
    <property type="match status" value="1"/>
</dbReference>
<dbReference type="Pfam" id="PF00781">
    <property type="entry name" value="DAGK_cat"/>
    <property type="match status" value="1"/>
</dbReference>
<evidence type="ECO:0000259" key="7">
    <source>
        <dbReference type="PROSITE" id="PS50146"/>
    </source>
</evidence>
<accession>A0A806JZY5</accession>
<dbReference type="PROSITE" id="PS50146">
    <property type="entry name" value="DAGK"/>
    <property type="match status" value="1"/>
</dbReference>
<reference evidence="8" key="1">
    <citation type="submission" date="2012-03" db="EMBL/GenBank/DDBJ databases">
        <title>Functional metagenomics reveals considerable lignocellulase gene clusters in the gut microbiome of a wood-feeding higher termite.</title>
        <authorList>
            <person name="Liu N."/>
        </authorList>
    </citation>
    <scope>NUCLEOTIDE SEQUENCE</scope>
</reference>
<keyword evidence="5 8" id="KW-0418">Kinase</keyword>
<dbReference type="SMART" id="SM00046">
    <property type="entry name" value="DAGKc"/>
    <property type="match status" value="1"/>
</dbReference>
<name>A0A806JZY5_9BACT</name>
<dbReference type="PANTHER" id="PTHR11255">
    <property type="entry name" value="DIACYLGLYCEROL KINASE"/>
    <property type="match status" value="1"/>
</dbReference>
<feature type="domain" description="DAGKc" evidence="7">
    <location>
        <begin position="1"/>
        <end position="141"/>
    </location>
</feature>
<dbReference type="GO" id="GO:0016020">
    <property type="term" value="C:membrane"/>
    <property type="evidence" value="ECO:0007669"/>
    <property type="project" value="TreeGrafter"/>
</dbReference>
<proteinExistence type="inferred from homology"/>
<dbReference type="Gene3D" id="3.40.50.10330">
    <property type="entry name" value="Probable inorganic polyphosphate/atp-NAD kinase, domain 1"/>
    <property type="match status" value="1"/>
</dbReference>
<evidence type="ECO:0000313" key="8">
    <source>
        <dbReference type="EMBL" id="AGS52463.1"/>
    </source>
</evidence>